<protein>
    <submittedName>
        <fullName evidence="1">Uncharacterized protein</fullName>
    </submittedName>
</protein>
<dbReference type="AlphaFoldDB" id="A0AAD6YZQ4"/>
<sequence length="267" mass="29484">MHANRTLTRRHPFAAARVFTRLIASNATNDVQTQHVASTFHWATVESLSKAHRVTINDLSTAHTAMVSDLNGAHTRAMKELVDQIVTLQNERRETEVALTENVGKITVSYPLPTIRLRPSLTGRFKNTNETLRAELERAKNNLTLRSAVEIITTTLTERQRMLSRKSLVTIAGVQPVIDAVAQGQFDGSKSTFQDAQAAVIRKLTAHSGIKKQDVARALASLSSEISKHRHTGVSDVLTLRHREQTVAETVASMSHLVRASSLCIEI</sequence>
<organism evidence="1 2">
    <name type="scientific">Mycena albidolilacea</name>
    <dbReference type="NCBI Taxonomy" id="1033008"/>
    <lineage>
        <taxon>Eukaryota</taxon>
        <taxon>Fungi</taxon>
        <taxon>Dikarya</taxon>
        <taxon>Basidiomycota</taxon>
        <taxon>Agaricomycotina</taxon>
        <taxon>Agaricomycetes</taxon>
        <taxon>Agaricomycetidae</taxon>
        <taxon>Agaricales</taxon>
        <taxon>Marasmiineae</taxon>
        <taxon>Mycenaceae</taxon>
        <taxon>Mycena</taxon>
    </lineage>
</organism>
<accession>A0AAD6YZQ4</accession>
<gene>
    <name evidence="1" type="ORF">DFH08DRAFT_1090090</name>
</gene>
<proteinExistence type="predicted"/>
<reference evidence="1" key="1">
    <citation type="submission" date="2023-03" db="EMBL/GenBank/DDBJ databases">
        <title>Massive genome expansion in bonnet fungi (Mycena s.s.) driven by repeated elements and novel gene families across ecological guilds.</title>
        <authorList>
            <consortium name="Lawrence Berkeley National Laboratory"/>
            <person name="Harder C.B."/>
            <person name="Miyauchi S."/>
            <person name="Viragh M."/>
            <person name="Kuo A."/>
            <person name="Thoen E."/>
            <person name="Andreopoulos B."/>
            <person name="Lu D."/>
            <person name="Skrede I."/>
            <person name="Drula E."/>
            <person name="Henrissat B."/>
            <person name="Morin E."/>
            <person name="Kohler A."/>
            <person name="Barry K."/>
            <person name="LaButti K."/>
            <person name="Morin E."/>
            <person name="Salamov A."/>
            <person name="Lipzen A."/>
            <person name="Mereny Z."/>
            <person name="Hegedus B."/>
            <person name="Baldrian P."/>
            <person name="Stursova M."/>
            <person name="Weitz H."/>
            <person name="Taylor A."/>
            <person name="Grigoriev I.V."/>
            <person name="Nagy L.G."/>
            <person name="Martin F."/>
            <person name="Kauserud H."/>
        </authorList>
    </citation>
    <scope>NUCLEOTIDE SEQUENCE</scope>
    <source>
        <strain evidence="1">CBHHK002</strain>
    </source>
</reference>
<comment type="caution">
    <text evidence="1">The sequence shown here is derived from an EMBL/GenBank/DDBJ whole genome shotgun (WGS) entry which is preliminary data.</text>
</comment>
<evidence type="ECO:0000313" key="2">
    <source>
        <dbReference type="Proteomes" id="UP001218218"/>
    </source>
</evidence>
<keyword evidence="2" id="KW-1185">Reference proteome</keyword>
<name>A0AAD6YZQ4_9AGAR</name>
<dbReference type="Proteomes" id="UP001218218">
    <property type="component" value="Unassembled WGS sequence"/>
</dbReference>
<dbReference type="EMBL" id="JARIHO010000127">
    <property type="protein sequence ID" value="KAJ7301771.1"/>
    <property type="molecule type" value="Genomic_DNA"/>
</dbReference>
<evidence type="ECO:0000313" key="1">
    <source>
        <dbReference type="EMBL" id="KAJ7301771.1"/>
    </source>
</evidence>